<evidence type="ECO:0000313" key="2">
    <source>
        <dbReference type="Proteomes" id="UP001054945"/>
    </source>
</evidence>
<protein>
    <submittedName>
        <fullName evidence="1">Uncharacterized protein</fullName>
    </submittedName>
</protein>
<organism evidence="1 2">
    <name type="scientific">Caerostris extrusa</name>
    <name type="common">Bark spider</name>
    <name type="synonym">Caerostris bankana</name>
    <dbReference type="NCBI Taxonomy" id="172846"/>
    <lineage>
        <taxon>Eukaryota</taxon>
        <taxon>Metazoa</taxon>
        <taxon>Ecdysozoa</taxon>
        <taxon>Arthropoda</taxon>
        <taxon>Chelicerata</taxon>
        <taxon>Arachnida</taxon>
        <taxon>Araneae</taxon>
        <taxon>Araneomorphae</taxon>
        <taxon>Entelegynae</taxon>
        <taxon>Araneoidea</taxon>
        <taxon>Araneidae</taxon>
        <taxon>Caerostris</taxon>
    </lineage>
</organism>
<proteinExistence type="predicted"/>
<evidence type="ECO:0000313" key="1">
    <source>
        <dbReference type="EMBL" id="GIY77875.1"/>
    </source>
</evidence>
<reference evidence="1 2" key="1">
    <citation type="submission" date="2021-06" db="EMBL/GenBank/DDBJ databases">
        <title>Caerostris extrusa draft genome.</title>
        <authorList>
            <person name="Kono N."/>
            <person name="Arakawa K."/>
        </authorList>
    </citation>
    <scope>NUCLEOTIDE SEQUENCE [LARGE SCALE GENOMIC DNA]</scope>
</reference>
<comment type="caution">
    <text evidence="1">The sequence shown here is derived from an EMBL/GenBank/DDBJ whole genome shotgun (WGS) entry which is preliminary data.</text>
</comment>
<dbReference type="EMBL" id="BPLR01015690">
    <property type="protein sequence ID" value="GIY77875.1"/>
    <property type="molecule type" value="Genomic_DNA"/>
</dbReference>
<gene>
    <name evidence="1" type="ORF">CEXT_366901</name>
</gene>
<keyword evidence="2" id="KW-1185">Reference proteome</keyword>
<name>A0AAV4W4Y7_CAEEX</name>
<dbReference type="Proteomes" id="UP001054945">
    <property type="component" value="Unassembled WGS sequence"/>
</dbReference>
<sequence>MRVATKATTSPVPCLSNALGENQLLPSQIPAKPSPNTCVGAILSFRSTGWTVSRSACRSRSLLCFARVCSSQLANELISSRKLPTSITSFEI</sequence>
<dbReference type="AlphaFoldDB" id="A0AAV4W4Y7"/>
<accession>A0AAV4W4Y7</accession>